<evidence type="ECO:0000313" key="2">
    <source>
        <dbReference type="Proteomes" id="UP000789901"/>
    </source>
</evidence>
<name>A0ABN7V3S3_GIGMA</name>
<dbReference type="Proteomes" id="UP000789901">
    <property type="component" value="Unassembled WGS sequence"/>
</dbReference>
<accession>A0ABN7V3S3</accession>
<reference evidence="1 2" key="1">
    <citation type="submission" date="2021-06" db="EMBL/GenBank/DDBJ databases">
        <authorList>
            <person name="Kallberg Y."/>
            <person name="Tangrot J."/>
            <person name="Rosling A."/>
        </authorList>
    </citation>
    <scope>NUCLEOTIDE SEQUENCE [LARGE SCALE GENOMIC DNA]</scope>
    <source>
        <strain evidence="1 2">120-4 pot B 10/14</strain>
    </source>
</reference>
<protein>
    <submittedName>
        <fullName evidence="1">17841_t:CDS:1</fullName>
    </submittedName>
</protein>
<dbReference type="EMBL" id="CAJVQB010009139">
    <property type="protein sequence ID" value="CAG8727113.1"/>
    <property type="molecule type" value="Genomic_DNA"/>
</dbReference>
<sequence>MQSSSINLNKDIVRASSMTTERILESQTLEAQAISLIGRSNESSFSGTQEGLKIATSNRSEKIEQNTARKEFSFKGLGELLGTMTHSSKRLQNSLMV</sequence>
<proteinExistence type="predicted"/>
<organism evidence="1 2">
    <name type="scientific">Gigaspora margarita</name>
    <dbReference type="NCBI Taxonomy" id="4874"/>
    <lineage>
        <taxon>Eukaryota</taxon>
        <taxon>Fungi</taxon>
        <taxon>Fungi incertae sedis</taxon>
        <taxon>Mucoromycota</taxon>
        <taxon>Glomeromycotina</taxon>
        <taxon>Glomeromycetes</taxon>
        <taxon>Diversisporales</taxon>
        <taxon>Gigasporaceae</taxon>
        <taxon>Gigaspora</taxon>
    </lineage>
</organism>
<comment type="caution">
    <text evidence="1">The sequence shown here is derived from an EMBL/GenBank/DDBJ whole genome shotgun (WGS) entry which is preliminary data.</text>
</comment>
<evidence type="ECO:0000313" key="1">
    <source>
        <dbReference type="EMBL" id="CAG8727113.1"/>
    </source>
</evidence>
<gene>
    <name evidence="1" type="ORF">GMARGA_LOCUS14031</name>
</gene>
<keyword evidence="2" id="KW-1185">Reference proteome</keyword>